<dbReference type="eggNOG" id="ENOG50333NY">
    <property type="taxonomic scope" value="Bacteria"/>
</dbReference>
<accession>U1W7I6</accession>
<evidence type="ECO:0000313" key="2">
    <source>
        <dbReference type="Proteomes" id="UP000016511"/>
    </source>
</evidence>
<dbReference type="Proteomes" id="UP000016511">
    <property type="component" value="Unassembled WGS sequence"/>
</dbReference>
<sequence>MSFFIAHLSTIFLQESRSVTYLVEDLSSFISGADLTDEDIRDPAAFDIGILEEEQQNE</sequence>
<gene>
    <name evidence="1" type="ORF">HMPREF0083_06055</name>
</gene>
<evidence type="ECO:0000313" key="1">
    <source>
        <dbReference type="EMBL" id="ERI04454.1"/>
    </source>
</evidence>
<reference evidence="1 2" key="1">
    <citation type="submission" date="2013-08" db="EMBL/GenBank/DDBJ databases">
        <authorList>
            <person name="Weinstock G."/>
            <person name="Sodergren E."/>
            <person name="Wylie T."/>
            <person name="Fulton L."/>
            <person name="Fulton R."/>
            <person name="Fronick C."/>
            <person name="O'Laughlin M."/>
            <person name="Godfrey J."/>
            <person name="Miner T."/>
            <person name="Herter B."/>
            <person name="Appelbaum E."/>
            <person name="Cordes M."/>
            <person name="Lek S."/>
            <person name="Wollam A."/>
            <person name="Pepin K.H."/>
            <person name="Palsikar V.B."/>
            <person name="Mitreva M."/>
            <person name="Wilson R.K."/>
        </authorList>
    </citation>
    <scope>NUCLEOTIDE SEQUENCE [LARGE SCALE GENOMIC DNA]</scope>
    <source>
        <strain evidence="1 2">ATCC 12856</strain>
    </source>
</reference>
<dbReference type="AlphaFoldDB" id="U1W7I6"/>
<protein>
    <submittedName>
        <fullName evidence="1">Uncharacterized protein</fullName>
    </submittedName>
</protein>
<proteinExistence type="predicted"/>
<dbReference type="PATRIC" id="fig|649747.3.peg.5414"/>
<dbReference type="HOGENOM" id="CLU_2969258_0_0_9"/>
<keyword evidence="2" id="KW-1185">Reference proteome</keyword>
<comment type="caution">
    <text evidence="1">The sequence shown here is derived from an EMBL/GenBank/DDBJ whole genome shotgun (WGS) entry which is preliminary data.</text>
</comment>
<organism evidence="1 2">
    <name type="scientific">Aneurinibacillus aneurinilyticus ATCC 12856</name>
    <dbReference type="NCBI Taxonomy" id="649747"/>
    <lineage>
        <taxon>Bacteria</taxon>
        <taxon>Bacillati</taxon>
        <taxon>Bacillota</taxon>
        <taxon>Bacilli</taxon>
        <taxon>Bacillales</taxon>
        <taxon>Paenibacillaceae</taxon>
        <taxon>Aneurinibacillus group</taxon>
        <taxon>Aneurinibacillus</taxon>
    </lineage>
</organism>
<dbReference type="EMBL" id="AWSJ01000383">
    <property type="protein sequence ID" value="ERI04454.1"/>
    <property type="molecule type" value="Genomic_DNA"/>
</dbReference>
<name>U1W7I6_ANEAE</name>